<dbReference type="InterPro" id="IPR036734">
    <property type="entry name" value="Neur_chan_lig-bd_sf"/>
</dbReference>
<reference evidence="9" key="2">
    <citation type="submission" date="2020-05" db="UniProtKB">
        <authorList>
            <consortium name="EnsemblMetazoa"/>
        </authorList>
    </citation>
    <scope>IDENTIFICATION</scope>
    <source>
        <strain evidence="9">A-37</strain>
    </source>
</reference>
<evidence type="ECO:0000256" key="5">
    <source>
        <dbReference type="SAM" id="Phobius"/>
    </source>
</evidence>
<dbReference type="GO" id="GO:0005230">
    <property type="term" value="F:extracellular ligand-gated monoatomic ion channel activity"/>
    <property type="evidence" value="ECO:0007669"/>
    <property type="project" value="InterPro"/>
</dbReference>
<feature type="transmembrane region" description="Helical" evidence="5">
    <location>
        <begin position="297"/>
        <end position="315"/>
    </location>
</feature>
<feature type="transmembrane region" description="Helical" evidence="5">
    <location>
        <begin position="259"/>
        <end position="277"/>
    </location>
</feature>
<dbReference type="InterPro" id="IPR006202">
    <property type="entry name" value="Neur_chan_lig-bd"/>
</dbReference>
<keyword evidence="6" id="KW-0732">Signal</keyword>
<organism evidence="9 10">
    <name type="scientific">Anopheles culicifacies</name>
    <dbReference type="NCBI Taxonomy" id="139723"/>
    <lineage>
        <taxon>Eukaryota</taxon>
        <taxon>Metazoa</taxon>
        <taxon>Ecdysozoa</taxon>
        <taxon>Arthropoda</taxon>
        <taxon>Hexapoda</taxon>
        <taxon>Insecta</taxon>
        <taxon>Pterygota</taxon>
        <taxon>Neoptera</taxon>
        <taxon>Endopterygota</taxon>
        <taxon>Diptera</taxon>
        <taxon>Nematocera</taxon>
        <taxon>Culicoidea</taxon>
        <taxon>Culicidae</taxon>
        <taxon>Anophelinae</taxon>
        <taxon>Anopheles</taxon>
        <taxon>culicifacies species complex</taxon>
    </lineage>
</organism>
<feature type="transmembrane region" description="Helical" evidence="5">
    <location>
        <begin position="534"/>
        <end position="555"/>
    </location>
</feature>
<dbReference type="InterPro" id="IPR038050">
    <property type="entry name" value="Neuro_actylchol_rec"/>
</dbReference>
<dbReference type="InterPro" id="IPR006029">
    <property type="entry name" value="Neurotrans-gated_channel_TM"/>
</dbReference>
<dbReference type="Gene3D" id="2.70.170.10">
    <property type="entry name" value="Neurotransmitter-gated ion-channel ligand-binding domain"/>
    <property type="match status" value="2"/>
</dbReference>
<dbReference type="Pfam" id="PF02932">
    <property type="entry name" value="Neur_chan_memb"/>
    <property type="match status" value="2"/>
</dbReference>
<reference evidence="10" key="1">
    <citation type="submission" date="2013-09" db="EMBL/GenBank/DDBJ databases">
        <title>The Genome Sequence of Anopheles culicifacies species A.</title>
        <authorList>
            <consortium name="The Broad Institute Genomics Platform"/>
            <person name="Neafsey D.E."/>
            <person name="Besansky N."/>
            <person name="Howell P."/>
            <person name="Walton C."/>
            <person name="Young S.K."/>
            <person name="Zeng Q."/>
            <person name="Gargeya S."/>
            <person name="Fitzgerald M."/>
            <person name="Haas B."/>
            <person name="Abouelleil A."/>
            <person name="Allen A.W."/>
            <person name="Alvarado L."/>
            <person name="Arachchi H.M."/>
            <person name="Berlin A.M."/>
            <person name="Chapman S.B."/>
            <person name="Gainer-Dewar J."/>
            <person name="Goldberg J."/>
            <person name="Griggs A."/>
            <person name="Gujja S."/>
            <person name="Hansen M."/>
            <person name="Howarth C."/>
            <person name="Imamovic A."/>
            <person name="Ireland A."/>
            <person name="Larimer J."/>
            <person name="McCowan C."/>
            <person name="Murphy C."/>
            <person name="Pearson M."/>
            <person name="Poon T.W."/>
            <person name="Priest M."/>
            <person name="Roberts A."/>
            <person name="Saif S."/>
            <person name="Shea T."/>
            <person name="Sisk P."/>
            <person name="Sykes S."/>
            <person name="Wortman J."/>
            <person name="Nusbaum C."/>
            <person name="Birren B."/>
        </authorList>
    </citation>
    <scope>NUCLEOTIDE SEQUENCE [LARGE SCALE GENOMIC DNA]</scope>
    <source>
        <strain evidence="10">A-37</strain>
    </source>
</reference>
<dbReference type="CDD" id="cd18989">
    <property type="entry name" value="LGIC_ECD_cation"/>
    <property type="match status" value="1"/>
</dbReference>
<dbReference type="PANTHER" id="PTHR18945">
    <property type="entry name" value="NEUROTRANSMITTER GATED ION CHANNEL"/>
    <property type="match status" value="1"/>
</dbReference>
<dbReference type="Pfam" id="PF02931">
    <property type="entry name" value="Neur_chan_LBD"/>
    <property type="match status" value="2"/>
</dbReference>
<evidence type="ECO:0008006" key="11">
    <source>
        <dbReference type="Google" id="ProtNLM"/>
    </source>
</evidence>
<feature type="domain" description="Neurotransmitter-gated ion-channel transmembrane" evidence="8">
    <location>
        <begin position="236"/>
        <end position="331"/>
    </location>
</feature>
<dbReference type="EMBL" id="AXCM01000440">
    <property type="status" value="NOT_ANNOTATED_CDS"/>
    <property type="molecule type" value="Genomic_DNA"/>
</dbReference>
<keyword evidence="4 5" id="KW-0472">Membrane</keyword>
<dbReference type="InterPro" id="IPR036719">
    <property type="entry name" value="Neuro-gated_channel_TM_sf"/>
</dbReference>
<protein>
    <recommendedName>
        <fullName evidence="11">Neurotransmitter-gated ion-channel ligand-binding domain-containing protein</fullName>
    </recommendedName>
</protein>
<dbReference type="EnsemblMetazoa" id="ACUA002213-RA">
    <property type="protein sequence ID" value="ACUA002213-PA"/>
    <property type="gene ID" value="ACUA002213"/>
</dbReference>
<proteinExistence type="predicted"/>
<dbReference type="CDD" id="cd19051">
    <property type="entry name" value="LGIC_TM_cation"/>
    <property type="match status" value="2"/>
</dbReference>
<dbReference type="Proteomes" id="UP000075883">
    <property type="component" value="Unassembled WGS sequence"/>
</dbReference>
<name>A0A182LUE5_9DIPT</name>
<evidence type="ECO:0000313" key="9">
    <source>
        <dbReference type="EnsemblMetazoa" id="ACUA002213-PA"/>
    </source>
</evidence>
<keyword evidence="3 5" id="KW-1133">Transmembrane helix</keyword>
<dbReference type="GO" id="GO:0016020">
    <property type="term" value="C:membrane"/>
    <property type="evidence" value="ECO:0007669"/>
    <property type="project" value="UniProtKB-SubCell"/>
</dbReference>
<feature type="transmembrane region" description="Helical" evidence="5">
    <location>
        <begin position="228"/>
        <end position="247"/>
    </location>
</feature>
<evidence type="ECO:0000256" key="4">
    <source>
        <dbReference type="ARBA" id="ARBA00023136"/>
    </source>
</evidence>
<feature type="transmembrane region" description="Helical" evidence="5">
    <location>
        <begin position="561"/>
        <end position="579"/>
    </location>
</feature>
<evidence type="ECO:0000259" key="8">
    <source>
        <dbReference type="Pfam" id="PF02932"/>
    </source>
</evidence>
<dbReference type="CDD" id="cd18997">
    <property type="entry name" value="LGIC_ECD_nAChR"/>
    <property type="match status" value="1"/>
</dbReference>
<dbReference type="VEuPathDB" id="VectorBase:ACUA002213"/>
<dbReference type="FunFam" id="2.70.170.10:FF:000028">
    <property type="entry name" value="AcetylCholine Receptor"/>
    <property type="match status" value="1"/>
</dbReference>
<feature type="transmembrane region" description="Helical" evidence="5">
    <location>
        <begin position="693"/>
        <end position="711"/>
    </location>
</feature>
<feature type="chain" id="PRO_5008127483" description="Neurotransmitter-gated ion-channel ligand-binding domain-containing protein" evidence="6">
    <location>
        <begin position="22"/>
        <end position="764"/>
    </location>
</feature>
<evidence type="ECO:0000256" key="3">
    <source>
        <dbReference type="ARBA" id="ARBA00022989"/>
    </source>
</evidence>
<dbReference type="Gene3D" id="1.20.58.390">
    <property type="entry name" value="Neurotransmitter-gated ion-channel transmembrane domain"/>
    <property type="match status" value="2"/>
</dbReference>
<accession>A0A182LUE5</accession>
<dbReference type="InterPro" id="IPR006201">
    <property type="entry name" value="Neur_channel"/>
</dbReference>
<dbReference type="SUPFAM" id="SSF90112">
    <property type="entry name" value="Neurotransmitter-gated ion-channel transmembrane pore"/>
    <property type="match status" value="2"/>
</dbReference>
<feature type="domain" description="Neurotransmitter-gated ion-channel ligand-binding" evidence="7">
    <location>
        <begin position="40"/>
        <end position="204"/>
    </location>
</feature>
<dbReference type="GO" id="GO:0004888">
    <property type="term" value="F:transmembrane signaling receptor activity"/>
    <property type="evidence" value="ECO:0007669"/>
    <property type="project" value="InterPro"/>
</dbReference>
<dbReference type="STRING" id="139723.A0A182LUE5"/>
<feature type="transmembrane region" description="Helical" evidence="5">
    <location>
        <begin position="591"/>
        <end position="614"/>
    </location>
</feature>
<dbReference type="SUPFAM" id="SSF63712">
    <property type="entry name" value="Nicotinic receptor ligand binding domain-like"/>
    <property type="match status" value="2"/>
</dbReference>
<dbReference type="PRINTS" id="PR00252">
    <property type="entry name" value="NRIONCHANNEL"/>
</dbReference>
<feature type="domain" description="Neurotransmitter-gated ion-channel ligand-binding" evidence="7">
    <location>
        <begin position="370"/>
        <end position="528"/>
    </location>
</feature>
<feature type="signal peptide" evidence="6">
    <location>
        <begin position="1"/>
        <end position="21"/>
    </location>
</feature>
<feature type="domain" description="Neurotransmitter-gated ion-channel transmembrane" evidence="8">
    <location>
        <begin position="536"/>
        <end position="630"/>
    </location>
</feature>
<keyword evidence="10" id="KW-1185">Reference proteome</keyword>
<evidence type="ECO:0000256" key="1">
    <source>
        <dbReference type="ARBA" id="ARBA00004141"/>
    </source>
</evidence>
<sequence length="764" mass="87433">MPNVKKCICTALFVLVAVALGQVVGQSERATVWEPTWTDTLKKDLLKGYDPSIRPSQHYNVTTVETSITITHVEINELKSTLSVYGWMKFKWMDSRLAWEPQLYGNETKLFLNQSTIWHPTLDNTGPLVKVVNNGVLEFTNALRHESKCTIHWQRWPFDTQRCSMFLYPWAEIYEMEFNVKMLKNEILQGTMWSVKNITLETKSTIDAGDSPEQRGTHVRFELKRNGAIYSSTITAPSCVLVLMNLLSFWLPPNCEEKLVLNAITVLITGMFLIHFNEHLSIYSNSTPWVVLFYSQSLYLSGFCLVMTVLLECLVKSSSKKPLYPVLKRLITFSPIATMISINNGHRKNSDDSLCEALEDNLEASNNLDEIHSNGRNNWNDPKLKWNPANYGNLNVVRWDPTIVWRPDVVLYNNAGGSDQHHYGDTNVLVYSEGKVLWVPPTEYHAFCELNMRLWPFDYQKCIVKIGSWTFDGYMLNLTIGGEPQFETLLRNSEWKIVKISADRNTRFYPCCTEPYIDITYNITLKRQSDTHRAIVIVPALVIIILALSVFWLPLEAGERIITNGIIALMITIYLVYFAQQLPAISGQTPLIVIFFSNTLLLTAFSTIISVIVMNVSKAKHQRSLPNMMKRLAGCVGPFVGVAKKHFSFSDNGKVSIESSADYEWSKFGLVLNRLSFIKKARPGYMKFIKTSAKTLIVVEAILFAVSYAGWHRLNTNREFRYYVKENYPSILEAYYQLGETLGGDKSIRAYDENIWQQEQQAQK</sequence>
<evidence type="ECO:0000256" key="6">
    <source>
        <dbReference type="SAM" id="SignalP"/>
    </source>
</evidence>
<comment type="subcellular location">
    <subcellularLocation>
        <location evidence="1">Membrane</location>
        <topology evidence="1">Multi-pass membrane protein</topology>
    </subcellularLocation>
</comment>
<evidence type="ECO:0000256" key="2">
    <source>
        <dbReference type="ARBA" id="ARBA00022692"/>
    </source>
</evidence>
<evidence type="ECO:0000259" key="7">
    <source>
        <dbReference type="Pfam" id="PF02931"/>
    </source>
</evidence>
<evidence type="ECO:0000313" key="10">
    <source>
        <dbReference type="Proteomes" id="UP000075883"/>
    </source>
</evidence>
<keyword evidence="2 5" id="KW-0812">Transmembrane</keyword>
<dbReference type="AlphaFoldDB" id="A0A182LUE5"/>